<organism evidence="1 2">
    <name type="scientific">Solanum tuberosum</name>
    <name type="common">Potato</name>
    <dbReference type="NCBI Taxonomy" id="4113"/>
    <lineage>
        <taxon>Eukaryota</taxon>
        <taxon>Viridiplantae</taxon>
        <taxon>Streptophyta</taxon>
        <taxon>Embryophyta</taxon>
        <taxon>Tracheophyta</taxon>
        <taxon>Spermatophyta</taxon>
        <taxon>Magnoliopsida</taxon>
        <taxon>eudicotyledons</taxon>
        <taxon>Gunneridae</taxon>
        <taxon>Pentapetalae</taxon>
        <taxon>asterids</taxon>
        <taxon>lamiids</taxon>
        <taxon>Solanales</taxon>
        <taxon>Solanaceae</taxon>
        <taxon>Solanoideae</taxon>
        <taxon>Solaneae</taxon>
        <taxon>Solanum</taxon>
    </lineage>
</organism>
<protein>
    <submittedName>
        <fullName evidence="1">Uncharacterized protein</fullName>
    </submittedName>
</protein>
<evidence type="ECO:0000313" key="2">
    <source>
        <dbReference type="Proteomes" id="UP000011115"/>
    </source>
</evidence>
<name>M1AGV3_SOLTU</name>
<sequence length="80" mass="8988">MFLLVSSTYITFRLHCFGNAIHNGKVFLQLVIVLNVNQSVVTDNFLIGMDQFVAVISKVVIEDTLICQLIMQPQKYLGLA</sequence>
<dbReference type="InParanoid" id="M1AGV3"/>
<dbReference type="Gramene" id="PGSC0003DMT400022523">
    <property type="protein sequence ID" value="PGSC0003DMT400022523"/>
    <property type="gene ID" value="PGSC0003DMG400008730"/>
</dbReference>
<dbReference type="PaxDb" id="4113-PGSC0003DMT400022523"/>
<reference evidence="1" key="2">
    <citation type="submission" date="2015-06" db="UniProtKB">
        <authorList>
            <consortium name="EnsemblPlants"/>
        </authorList>
    </citation>
    <scope>IDENTIFICATION</scope>
    <source>
        <strain evidence="1">DM1-3 516 R44</strain>
    </source>
</reference>
<dbReference type="EnsemblPlants" id="PGSC0003DMT400022523">
    <property type="protein sequence ID" value="PGSC0003DMT400022523"/>
    <property type="gene ID" value="PGSC0003DMG400008730"/>
</dbReference>
<dbReference type="AlphaFoldDB" id="M1AGV3"/>
<evidence type="ECO:0000313" key="1">
    <source>
        <dbReference type="EnsemblPlants" id="PGSC0003DMT400022523"/>
    </source>
</evidence>
<reference evidence="2" key="1">
    <citation type="journal article" date="2011" name="Nature">
        <title>Genome sequence and analysis of the tuber crop potato.</title>
        <authorList>
            <consortium name="The Potato Genome Sequencing Consortium"/>
        </authorList>
    </citation>
    <scope>NUCLEOTIDE SEQUENCE [LARGE SCALE GENOMIC DNA]</scope>
    <source>
        <strain evidence="2">cv. DM1-3 516 R44</strain>
    </source>
</reference>
<accession>M1AGV3</accession>
<dbReference type="Proteomes" id="UP000011115">
    <property type="component" value="Unassembled WGS sequence"/>
</dbReference>
<keyword evidence="2" id="KW-1185">Reference proteome</keyword>
<dbReference type="HOGENOM" id="CLU_2594510_0_0_1"/>
<proteinExistence type="predicted"/>